<evidence type="ECO:0000313" key="10">
    <source>
        <dbReference type="Proteomes" id="UP000223968"/>
    </source>
</evidence>
<proteinExistence type="inferred from homology"/>
<dbReference type="InterPro" id="IPR023582">
    <property type="entry name" value="Impact"/>
</dbReference>
<dbReference type="PROSITE" id="PS50908">
    <property type="entry name" value="RWD"/>
    <property type="match status" value="1"/>
</dbReference>
<feature type="domain" description="RWD" evidence="8">
    <location>
        <begin position="17"/>
        <end position="124"/>
    </location>
</feature>
<gene>
    <name evidence="9" type="ORF">AJ79_08930</name>
</gene>
<accession>A0A2B7WNZ3</accession>
<dbReference type="SUPFAM" id="SSF54211">
    <property type="entry name" value="Ribosomal protein S5 domain 2-like"/>
    <property type="match status" value="1"/>
</dbReference>
<comment type="similarity">
    <text evidence="2">Belongs to the IMPACT family.</text>
</comment>
<evidence type="ECO:0000313" key="9">
    <source>
        <dbReference type="EMBL" id="PGG98221.1"/>
    </source>
</evidence>
<feature type="region of interest" description="Disordered" evidence="7">
    <location>
        <begin position="132"/>
        <end position="169"/>
    </location>
</feature>
<dbReference type="PANTHER" id="PTHR16301">
    <property type="entry name" value="IMPACT-RELATED"/>
    <property type="match status" value="1"/>
</dbReference>
<dbReference type="GO" id="GO:0140469">
    <property type="term" value="P:GCN2-mediated signaling"/>
    <property type="evidence" value="ECO:0007669"/>
    <property type="project" value="TreeGrafter"/>
</dbReference>
<evidence type="ECO:0000256" key="7">
    <source>
        <dbReference type="SAM" id="MobiDB-lite"/>
    </source>
</evidence>
<dbReference type="Gene3D" id="3.10.110.10">
    <property type="entry name" value="Ubiquitin Conjugating Enzyme"/>
    <property type="match status" value="1"/>
</dbReference>
<evidence type="ECO:0000256" key="2">
    <source>
        <dbReference type="ARBA" id="ARBA00007665"/>
    </source>
</evidence>
<feature type="compositionally biased region" description="Gly residues" evidence="7">
    <location>
        <begin position="309"/>
        <end position="319"/>
    </location>
</feature>
<evidence type="ECO:0000256" key="1">
    <source>
        <dbReference type="ARBA" id="ARBA00004496"/>
    </source>
</evidence>
<dbReference type="Pfam" id="PF05773">
    <property type="entry name" value="RWD"/>
    <property type="match status" value="1"/>
</dbReference>
<dbReference type="InterPro" id="IPR020568">
    <property type="entry name" value="Ribosomal_Su5_D2-typ_SF"/>
</dbReference>
<sequence length="328" mass="34835">MTSDPEPPSISNPDLAEEITSINAIYDPSTISLTTTSSSSTSASPDTTLLLRLPTHPSLSFLLAFPPTYPSAPPTVLSTASTNSRGSGKKYLNALRDVVNRVCTEGCVCLFDVIEECEGAFGDLTAENGDAAGEEGLDRGAGVIKDGDSSNITKDDDAPPQSLHASFGLDSPPDWILSEPITEKKSLFVARAARVQSKDVAERYLDYLLAAEKKVAVATHNISAWRIRQRAGVGEGLSASGGETMVFQDFDDDGETAAGGRLLHLMQLMDVWDVVVVVSRWYGGVKLGPDRFRLINSAARDALIRGGFTKGDGGNGGQEKGGKKKGKR</sequence>
<comment type="subcellular location">
    <subcellularLocation>
        <location evidence="1">Cytoplasm</location>
    </subcellularLocation>
</comment>
<keyword evidence="5" id="KW-0810">Translation regulation</keyword>
<comment type="caution">
    <text evidence="9">The sequence shown here is derived from an EMBL/GenBank/DDBJ whole genome shotgun (WGS) entry which is preliminary data.</text>
</comment>
<dbReference type="CDD" id="cd23822">
    <property type="entry name" value="RWD_ScYIH1-like"/>
    <property type="match status" value="1"/>
</dbReference>
<evidence type="ECO:0000256" key="4">
    <source>
        <dbReference type="ARBA" id="ARBA00022491"/>
    </source>
</evidence>
<dbReference type="GO" id="GO:0006446">
    <property type="term" value="P:regulation of translational initiation"/>
    <property type="evidence" value="ECO:0007669"/>
    <property type="project" value="TreeGrafter"/>
</dbReference>
<dbReference type="GO" id="GO:0005737">
    <property type="term" value="C:cytoplasm"/>
    <property type="evidence" value="ECO:0007669"/>
    <property type="project" value="UniProtKB-SubCell"/>
</dbReference>
<dbReference type="EMBL" id="PDNB01000229">
    <property type="protein sequence ID" value="PGG98221.1"/>
    <property type="molecule type" value="Genomic_DNA"/>
</dbReference>
<keyword evidence="3" id="KW-0963">Cytoplasm</keyword>
<evidence type="ECO:0000256" key="5">
    <source>
        <dbReference type="ARBA" id="ARBA00022845"/>
    </source>
</evidence>
<organism evidence="9 10">
    <name type="scientific">Helicocarpus griseus UAMH5409</name>
    <dbReference type="NCBI Taxonomy" id="1447875"/>
    <lineage>
        <taxon>Eukaryota</taxon>
        <taxon>Fungi</taxon>
        <taxon>Dikarya</taxon>
        <taxon>Ascomycota</taxon>
        <taxon>Pezizomycotina</taxon>
        <taxon>Eurotiomycetes</taxon>
        <taxon>Eurotiomycetidae</taxon>
        <taxon>Onygenales</taxon>
        <taxon>Ajellomycetaceae</taxon>
        <taxon>Helicocarpus</taxon>
    </lineage>
</organism>
<dbReference type="InterPro" id="IPR036956">
    <property type="entry name" value="Impact_N_sf"/>
</dbReference>
<dbReference type="SUPFAM" id="SSF54495">
    <property type="entry name" value="UBC-like"/>
    <property type="match status" value="1"/>
</dbReference>
<name>A0A2B7WNZ3_9EURO</name>
<keyword evidence="10" id="KW-1185">Reference proteome</keyword>
<dbReference type="STRING" id="1447875.A0A2B7WNZ3"/>
<dbReference type="InterPro" id="IPR020569">
    <property type="entry name" value="UPF0029_Impact_CS"/>
</dbReference>
<dbReference type="OrthoDB" id="69641at2759"/>
<feature type="compositionally biased region" description="Basic and acidic residues" evidence="7">
    <location>
        <begin position="145"/>
        <end position="157"/>
    </location>
</feature>
<dbReference type="PANTHER" id="PTHR16301:SF25">
    <property type="entry name" value="PROTEIN IMPACT"/>
    <property type="match status" value="1"/>
</dbReference>
<dbReference type="InterPro" id="IPR006575">
    <property type="entry name" value="RWD_dom"/>
</dbReference>
<keyword evidence="4" id="KW-0678">Repressor</keyword>
<evidence type="ECO:0000256" key="6">
    <source>
        <dbReference type="ARBA" id="ARBA00023016"/>
    </source>
</evidence>
<dbReference type="Pfam" id="PF01205">
    <property type="entry name" value="Impact_N"/>
    <property type="match status" value="1"/>
</dbReference>
<evidence type="ECO:0000256" key="3">
    <source>
        <dbReference type="ARBA" id="ARBA00022490"/>
    </source>
</evidence>
<evidence type="ECO:0000259" key="8">
    <source>
        <dbReference type="PROSITE" id="PS50908"/>
    </source>
</evidence>
<dbReference type="InterPro" id="IPR001498">
    <property type="entry name" value="Impact_N"/>
</dbReference>
<dbReference type="Proteomes" id="UP000223968">
    <property type="component" value="Unassembled WGS sequence"/>
</dbReference>
<feature type="region of interest" description="Disordered" evidence="7">
    <location>
        <begin position="309"/>
        <end position="328"/>
    </location>
</feature>
<protein>
    <recommendedName>
        <fullName evidence="8">RWD domain-containing protein</fullName>
    </recommendedName>
</protein>
<dbReference type="InterPro" id="IPR016135">
    <property type="entry name" value="UBQ-conjugating_enzyme/RWD"/>
</dbReference>
<keyword evidence="6" id="KW-0346">Stress response</keyword>
<reference evidence="9 10" key="1">
    <citation type="submission" date="2017-10" db="EMBL/GenBank/DDBJ databases">
        <title>Comparative genomics in systemic dimorphic fungi from Ajellomycetaceae.</title>
        <authorList>
            <person name="Munoz J.F."/>
            <person name="Mcewen J.G."/>
            <person name="Clay O.K."/>
            <person name="Cuomo C.A."/>
        </authorList>
    </citation>
    <scope>NUCLEOTIDE SEQUENCE [LARGE SCALE GENOMIC DNA]</scope>
    <source>
        <strain evidence="9 10">UAMH5409</strain>
    </source>
</reference>
<dbReference type="Gene3D" id="3.30.230.30">
    <property type="entry name" value="Impact, N-terminal domain"/>
    <property type="match status" value="1"/>
</dbReference>
<dbReference type="PROSITE" id="PS00910">
    <property type="entry name" value="UPF0029"/>
    <property type="match status" value="1"/>
</dbReference>
<dbReference type="AlphaFoldDB" id="A0A2B7WNZ3"/>